<evidence type="ECO:0000313" key="1">
    <source>
        <dbReference type="EMBL" id="SEN25056.1"/>
    </source>
</evidence>
<gene>
    <name evidence="1" type="ORF">SAMN05216325_11146</name>
</gene>
<name>A0A1H8F092_9PROT</name>
<dbReference type="EMBL" id="FOCP01000011">
    <property type="protein sequence ID" value="SEN25056.1"/>
    <property type="molecule type" value="Genomic_DNA"/>
</dbReference>
<dbReference type="OrthoDB" id="8544967at2"/>
<dbReference type="AlphaFoldDB" id="A0A1H8F092"/>
<evidence type="ECO:0000313" key="2">
    <source>
        <dbReference type="Proteomes" id="UP000199459"/>
    </source>
</evidence>
<organism evidence="1 2">
    <name type="scientific">Nitrosomonas marina</name>
    <dbReference type="NCBI Taxonomy" id="917"/>
    <lineage>
        <taxon>Bacteria</taxon>
        <taxon>Pseudomonadati</taxon>
        <taxon>Pseudomonadota</taxon>
        <taxon>Betaproteobacteria</taxon>
        <taxon>Nitrosomonadales</taxon>
        <taxon>Nitrosomonadaceae</taxon>
        <taxon>Nitrosomonas</taxon>
    </lineage>
</organism>
<reference evidence="1 2" key="1">
    <citation type="submission" date="2016-10" db="EMBL/GenBank/DDBJ databases">
        <authorList>
            <person name="de Groot N.N."/>
        </authorList>
    </citation>
    <scope>NUCLEOTIDE SEQUENCE [LARGE SCALE GENOMIC DNA]</scope>
    <source>
        <strain evidence="1 2">Nm22</strain>
    </source>
</reference>
<dbReference type="Proteomes" id="UP000199459">
    <property type="component" value="Unassembled WGS sequence"/>
</dbReference>
<dbReference type="RefSeq" id="WP_090631660.1">
    <property type="nucleotide sequence ID" value="NZ_FOCP01000011.1"/>
</dbReference>
<sequence length="212" mass="25360">MSYLKLTNHQFDSVGHWDRPLATTHIPRARDLALFDQNGYDLTDLEQRYAEANQRQVQAHRDHRHAVKAPWFVQPERVEGAVLNHSLLFERKGYSGEALQQLEQWAKSNPLIYKIIRIRPKWGLDFSMDYADRNGNVFEVLHWEYDGFDYHEVEARKQQLETRFAAIDWDDAAARILKQKDQWYHLDFFAQSDWKCNYFGIVKERFKMVIWA</sequence>
<protein>
    <submittedName>
        <fullName evidence="1">Uncharacterized protein</fullName>
    </submittedName>
</protein>
<accession>A0A1H8F092</accession>
<proteinExistence type="predicted"/>